<feature type="transmembrane region" description="Helical" evidence="21">
    <location>
        <begin position="644"/>
        <end position="664"/>
    </location>
</feature>
<evidence type="ECO:0000256" key="10">
    <source>
        <dbReference type="ARBA" id="ARBA00022836"/>
    </source>
</evidence>
<dbReference type="GO" id="GO:0016168">
    <property type="term" value="F:chlorophyll binding"/>
    <property type="evidence" value="ECO:0007669"/>
    <property type="project" value="UniProtKB-KW"/>
</dbReference>
<feature type="transmembrane region" description="Helical" evidence="21">
    <location>
        <begin position="272"/>
        <end position="290"/>
    </location>
</feature>
<evidence type="ECO:0000256" key="8">
    <source>
        <dbReference type="ARBA" id="ARBA00022692"/>
    </source>
</evidence>
<evidence type="ECO:0000256" key="11">
    <source>
        <dbReference type="ARBA" id="ARBA00022842"/>
    </source>
</evidence>
<feature type="transmembrane region" description="Helical" evidence="21">
    <location>
        <begin position="134"/>
        <end position="153"/>
    </location>
</feature>
<evidence type="ECO:0000256" key="14">
    <source>
        <dbReference type="ARBA" id="ARBA00022991"/>
    </source>
</evidence>
<dbReference type="GO" id="GO:0051539">
    <property type="term" value="F:4 iron, 4 sulfur cluster binding"/>
    <property type="evidence" value="ECO:0007669"/>
    <property type="project" value="UniProtKB-KW"/>
</dbReference>
<dbReference type="EMBL" id="KM065620">
    <property type="protein sequence ID" value="AIG99507.1"/>
    <property type="molecule type" value="Transcribed_RNA"/>
</dbReference>
<dbReference type="PROSITE" id="PS00419">
    <property type="entry name" value="PHOTOSYSTEM_I_PSAAB"/>
    <property type="match status" value="1"/>
</dbReference>
<comment type="catalytic activity">
    <reaction evidence="20">
        <text>reduced [plastocyanin] + hnu + oxidized [2Fe-2S]-[ferredoxin] = oxidized [plastocyanin] + reduced [2Fe-2S]-[ferredoxin]</text>
        <dbReference type="Rhea" id="RHEA:30407"/>
        <dbReference type="Rhea" id="RHEA-COMP:10000"/>
        <dbReference type="Rhea" id="RHEA-COMP:10001"/>
        <dbReference type="Rhea" id="RHEA-COMP:10039"/>
        <dbReference type="Rhea" id="RHEA-COMP:10040"/>
        <dbReference type="ChEBI" id="CHEBI:29036"/>
        <dbReference type="ChEBI" id="CHEBI:30212"/>
        <dbReference type="ChEBI" id="CHEBI:33737"/>
        <dbReference type="ChEBI" id="CHEBI:33738"/>
        <dbReference type="ChEBI" id="CHEBI:49552"/>
        <dbReference type="EC" id="1.97.1.12"/>
    </reaction>
</comment>
<sequence>MSTFPSFAQGLRTDPTTRRYTDAFGSVHDLEAHDYLTESRLYQRIFASHFGHLAIIFLWSAGNLFHVAWQGNFQEWILNPIKTPPIAHAIFDPHFGVNALQAFTPAGVTYPANISTSGLYHWWYTIGLRSNTDLYNASMFLILCSIAFLYAGWFHSQRGGAPNLAFFKNNESRLNHHLAGLFGTSSVAWAGHLIHVAIPESRGQHVRWDNFTQLLPHPAGLAPILSGNFSIYAENPDSPTHIFSTSEGSGTAILTFLGGFHPQTQSMWLTDIAHHHLAIGIIFIFAGHMYRTSYNWGHSFTELLLAHVPPKGRLSAGHAGLMETLTNSLHMQLGLALAGLGVATSLTAQHMYALPAYAFIASSPVTQASLYVHHQYIAGFLMTGAFAHGAIFFVRDYAPSENEGNVLATMLLHKEAIISHLSWVSLFLGFHTLGLYVHNDTCVAFGLPENQLLIDPVFAQIVQAASGKSGTGLDILLSEPTTAASIASSKIWLPGWLAGINSQRSTAFLPIGPGDFLTHHAISLGLHTTTLILVKGALDARESKLLPDKKDFGYSFPCDGPGRGGTCDVSAWDAFYLAVFWQLNTTAWTTFYWHWKHLTLWGGNSAAFNEASTYLLGWFRDYLWLYSAPTITGYTPDGMNSQSAWTWMFLFGHLTWATGFMFLISWRGYWQELIETIVWAHERTPIANYFTWNDKPVALSIVQARLVGLVHFATGYILTFAPFLITATTAKTAGMGATTFLATDMAREIS</sequence>
<feature type="transmembrane region" description="Helical" evidence="21">
    <location>
        <begin position="416"/>
        <end position="437"/>
    </location>
</feature>
<evidence type="ECO:0000256" key="21">
    <source>
        <dbReference type="SAM" id="Phobius"/>
    </source>
</evidence>
<comment type="subunit">
    <text evidence="19">The PsaA/B heterodimer binds the P700 chlorophyll special pair and subsequent electron acceptors. PSI consists of a core antenna complex that captures photons, and an electron transfer chain that converts photonic excitation into a charge separation. The eukaryotic PSI reaction center is composed of at least 11 subunits.</text>
</comment>
<comment type="subcellular location">
    <subcellularLocation>
        <location evidence="1">Plastid</location>
        <location evidence="1">Chloroplast thylakoid membrane</location>
        <topology evidence="1">Multi-pass membrane protein</topology>
    </subcellularLocation>
</comment>
<dbReference type="NCBIfam" id="TIGR01336">
    <property type="entry name" value="psaB"/>
    <property type="match status" value="1"/>
</dbReference>
<evidence type="ECO:0000256" key="3">
    <source>
        <dbReference type="ARBA" id="ARBA00013197"/>
    </source>
</evidence>
<feature type="transmembrane region" description="Helical" evidence="21">
    <location>
        <begin position="174"/>
        <end position="198"/>
    </location>
</feature>
<dbReference type="PANTHER" id="PTHR30128">
    <property type="entry name" value="OUTER MEMBRANE PROTEIN, OMPA-RELATED"/>
    <property type="match status" value="1"/>
</dbReference>
<evidence type="ECO:0000256" key="15">
    <source>
        <dbReference type="ARBA" id="ARBA00023002"/>
    </source>
</evidence>
<dbReference type="InterPro" id="IPR006244">
    <property type="entry name" value="PSI_PsaB"/>
</dbReference>
<evidence type="ECO:0000256" key="1">
    <source>
        <dbReference type="ARBA" id="ARBA00004454"/>
    </source>
</evidence>
<evidence type="ECO:0000256" key="18">
    <source>
        <dbReference type="ARBA" id="ARBA00023136"/>
    </source>
</evidence>
<dbReference type="InterPro" id="IPR036408">
    <property type="entry name" value="PSI_PsaA/B_sf"/>
</dbReference>
<dbReference type="EC" id="1.97.1.12" evidence="3"/>
<dbReference type="GO" id="GO:0009535">
    <property type="term" value="C:chloroplast thylakoid membrane"/>
    <property type="evidence" value="ECO:0007669"/>
    <property type="project" value="UniProtKB-SubCell"/>
</dbReference>
<dbReference type="AlphaFoldDB" id="A0A0U1WP64"/>
<keyword evidence="11" id="KW-0460">Magnesium</keyword>
<keyword evidence="8 21" id="KW-0812">Transmembrane</keyword>
<keyword evidence="5" id="KW-0004">4Fe-4S</keyword>
<feature type="transmembrane region" description="Helical" evidence="21">
    <location>
        <begin position="333"/>
        <end position="354"/>
    </location>
</feature>
<reference evidence="22" key="1">
    <citation type="journal article" date="2016" name="Plant Mol. Biol.">
        <title>Diversity of transcripts and transcript processing forms in plastids of the dinoflagellate alga Karenia mikimotoi.</title>
        <authorList>
            <person name="Dorrell R.G."/>
            <person name="Hinksman G.A."/>
            <person name="Howe C.J."/>
        </authorList>
    </citation>
    <scope>NUCLEOTIDE SEQUENCE</scope>
    <source>
        <strain evidence="22">RCC1513</strain>
    </source>
</reference>
<evidence type="ECO:0000256" key="4">
    <source>
        <dbReference type="ARBA" id="ARBA00022448"/>
    </source>
</evidence>
<dbReference type="GO" id="GO:0016491">
    <property type="term" value="F:oxidoreductase activity"/>
    <property type="evidence" value="ECO:0007669"/>
    <property type="project" value="UniProtKB-KW"/>
</dbReference>
<keyword evidence="7" id="KW-0602">Photosynthesis</keyword>
<feature type="transmembrane region" description="Helical" evidence="21">
    <location>
        <begin position="374"/>
        <end position="395"/>
    </location>
</feature>
<keyword evidence="17" id="KW-0411">Iron-sulfur</keyword>
<keyword evidence="12" id="KW-0249">Electron transport</keyword>
<keyword evidence="13 21" id="KW-1133">Transmembrane helix</keyword>
<evidence type="ECO:0000256" key="13">
    <source>
        <dbReference type="ARBA" id="ARBA00022989"/>
    </source>
</evidence>
<dbReference type="SUPFAM" id="SSF81558">
    <property type="entry name" value="Photosystem I subunits PsaA/PsaB"/>
    <property type="match status" value="1"/>
</dbReference>
<evidence type="ECO:0000256" key="6">
    <source>
        <dbReference type="ARBA" id="ARBA00022494"/>
    </source>
</evidence>
<keyword evidence="9" id="KW-0479">Metal-binding</keyword>
<evidence type="ECO:0000256" key="16">
    <source>
        <dbReference type="ARBA" id="ARBA00023004"/>
    </source>
</evidence>
<evidence type="ECO:0000313" key="22">
    <source>
        <dbReference type="EMBL" id="AIG99507.1"/>
    </source>
</evidence>
<gene>
    <name evidence="22" type="primary">psaB</name>
</gene>
<keyword evidence="18 21" id="KW-0472">Membrane</keyword>
<evidence type="ECO:0000256" key="2">
    <source>
        <dbReference type="ARBA" id="ARBA00010598"/>
    </source>
</evidence>
<organism evidence="22">
    <name type="scientific">Karenia mikimotoi</name>
    <name type="common">Red tide dinoflagellate</name>
    <name type="synonym">Gymnodinium mikimotoi</name>
    <dbReference type="NCBI Taxonomy" id="225107"/>
    <lineage>
        <taxon>Eukaryota</taxon>
        <taxon>Sar</taxon>
        <taxon>Alveolata</taxon>
        <taxon>Dinophyceae</taxon>
        <taxon>Gymnodiniales</taxon>
        <taxon>Kareniaceae</taxon>
        <taxon>Karenia</taxon>
    </lineage>
</organism>
<evidence type="ECO:0000256" key="20">
    <source>
        <dbReference type="ARBA" id="ARBA00048912"/>
    </source>
</evidence>
<evidence type="ECO:0000256" key="7">
    <source>
        <dbReference type="ARBA" id="ARBA00022531"/>
    </source>
</evidence>
<evidence type="ECO:0000256" key="12">
    <source>
        <dbReference type="ARBA" id="ARBA00022982"/>
    </source>
</evidence>
<keyword evidence="14" id="KW-0157">Chromophore</keyword>
<keyword evidence="10" id="KW-0603">Photosystem I</keyword>
<keyword evidence="6" id="KW-0148">Chlorophyll</keyword>
<evidence type="ECO:0000256" key="5">
    <source>
        <dbReference type="ARBA" id="ARBA00022485"/>
    </source>
</evidence>
<name>A0A0U1WP64_KARMI</name>
<dbReference type="PRINTS" id="PR00257">
    <property type="entry name" value="PHOTSYSPSAAB"/>
</dbReference>
<dbReference type="InterPro" id="IPR001280">
    <property type="entry name" value="PSI_PsaA/B"/>
</dbReference>
<geneLocation type="chloroplast" evidence="22"/>
<dbReference type="Gene3D" id="1.20.1130.10">
    <property type="entry name" value="Photosystem I PsaA/PsaB"/>
    <property type="match status" value="1"/>
</dbReference>
<dbReference type="GO" id="GO:0015979">
    <property type="term" value="P:photosynthesis"/>
    <property type="evidence" value="ECO:0007669"/>
    <property type="project" value="UniProtKB-KW"/>
</dbReference>
<protein>
    <recommendedName>
        <fullName evidence="3">photosystem I</fullName>
        <ecNumber evidence="3">1.97.1.12</ecNumber>
    </recommendedName>
</protein>
<dbReference type="InterPro" id="IPR020586">
    <property type="entry name" value="PSI_PsaA/B_CS"/>
</dbReference>
<dbReference type="GO" id="GO:0009522">
    <property type="term" value="C:photosystem I"/>
    <property type="evidence" value="ECO:0007669"/>
    <property type="project" value="UniProtKB-KW"/>
</dbReference>
<evidence type="ECO:0000256" key="17">
    <source>
        <dbReference type="ARBA" id="ARBA00023014"/>
    </source>
</evidence>
<keyword evidence="22" id="KW-0934">Plastid</keyword>
<dbReference type="Pfam" id="PF00223">
    <property type="entry name" value="PsaA_PsaB"/>
    <property type="match status" value="1"/>
</dbReference>
<keyword evidence="4" id="KW-0813">Transport</keyword>
<comment type="similarity">
    <text evidence="2">Belongs to the PsaA/PsaB family.</text>
</comment>
<feature type="transmembrane region" description="Helical" evidence="21">
    <location>
        <begin position="50"/>
        <end position="69"/>
    </location>
</feature>
<keyword evidence="22" id="KW-0150">Chloroplast</keyword>
<keyword evidence="15 22" id="KW-0560">Oxidoreductase</keyword>
<evidence type="ECO:0000256" key="9">
    <source>
        <dbReference type="ARBA" id="ARBA00022723"/>
    </source>
</evidence>
<proteinExistence type="inferred from homology"/>
<dbReference type="GO" id="GO:0046872">
    <property type="term" value="F:metal ion binding"/>
    <property type="evidence" value="ECO:0007669"/>
    <property type="project" value="UniProtKB-KW"/>
</dbReference>
<dbReference type="PANTHER" id="PTHR30128:SF19">
    <property type="entry name" value="PHOTOSYSTEM I P700 CHLOROPHYLL A APOPROTEIN A1-RELATED"/>
    <property type="match status" value="1"/>
</dbReference>
<keyword evidence="16" id="KW-0408">Iron</keyword>
<evidence type="ECO:0000256" key="19">
    <source>
        <dbReference type="ARBA" id="ARBA00026002"/>
    </source>
</evidence>
<accession>A0A0U1WP64</accession>